<keyword evidence="5 6" id="KW-0472">Membrane</keyword>
<feature type="transmembrane region" description="Helical" evidence="6">
    <location>
        <begin position="363"/>
        <end position="384"/>
    </location>
</feature>
<evidence type="ECO:0000313" key="7">
    <source>
        <dbReference type="EMBL" id="TFB85611.1"/>
    </source>
</evidence>
<feature type="transmembrane region" description="Helical" evidence="6">
    <location>
        <begin position="119"/>
        <end position="139"/>
    </location>
</feature>
<evidence type="ECO:0000313" key="8">
    <source>
        <dbReference type="Proteomes" id="UP000297608"/>
    </source>
</evidence>
<evidence type="ECO:0000256" key="1">
    <source>
        <dbReference type="ARBA" id="ARBA00004651"/>
    </source>
</evidence>
<feature type="transmembrane region" description="Helical" evidence="6">
    <location>
        <begin position="253"/>
        <end position="277"/>
    </location>
</feature>
<dbReference type="PANTHER" id="PTHR30250">
    <property type="entry name" value="PST FAMILY PREDICTED COLANIC ACID TRANSPORTER"/>
    <property type="match status" value="1"/>
</dbReference>
<evidence type="ECO:0000256" key="6">
    <source>
        <dbReference type="SAM" id="Phobius"/>
    </source>
</evidence>
<feature type="transmembrane region" description="Helical" evidence="6">
    <location>
        <begin position="422"/>
        <end position="440"/>
    </location>
</feature>
<gene>
    <name evidence="7" type="ORF">E3O44_13575</name>
</gene>
<feature type="transmembrane region" description="Helical" evidence="6">
    <location>
        <begin position="176"/>
        <end position="196"/>
    </location>
</feature>
<comment type="caution">
    <text evidence="7">The sequence shown here is derived from an EMBL/GenBank/DDBJ whole genome shotgun (WGS) entry which is preliminary data.</text>
</comment>
<evidence type="ECO:0008006" key="9">
    <source>
        <dbReference type="Google" id="ProtNLM"/>
    </source>
</evidence>
<proteinExistence type="predicted"/>
<dbReference type="PANTHER" id="PTHR30250:SF11">
    <property type="entry name" value="O-ANTIGEN TRANSPORTER-RELATED"/>
    <property type="match status" value="1"/>
</dbReference>
<sequence length="484" mass="51309">MERILKATVVVGLSSLLTVAFGAVRYKFIATELGATGVGLLGILTSGITFGVVLFSLGLNTSGVQAAAAASGDKAKFQLTRFALLRGSNWLGVAGGLIVATLGLTLGASWFPAPVEPALMIWMGVALGSMVVSGGYLALLNGTGRIRALAVSNALGSAVGTVVTIAAVFISGQAGLIAALAAAPIATLACSGWFLLRDPRTIPRPNFSQWWPELRSMFLLGGVVMVGLLVGSAAQLIVRIWLQQTQGLQIVGYFQAAWTITGLYLGFVLTALAVEYYPRISKQVNHPRILNSSVDKQIRVALLLGAPVLLWMMVLSPLVLHILYDADFQSATSILRWQLLGDVLKIVGWAIAFLLLARKARGAYFVAELSFNVCYLLLGIPLALQSDLAAMGIAYVGSYAVYVPVTLWLAHRESGFVLQRSAALLILVLLVAGGVTLWCLENGSTVGIYVGSFVASIVSIASAFTLHAWRKVERRSAVDVDYIG</sequence>
<feature type="transmembrane region" description="Helical" evidence="6">
    <location>
        <begin position="298"/>
        <end position="323"/>
    </location>
</feature>
<feature type="transmembrane region" description="Helical" evidence="6">
    <location>
        <begin position="151"/>
        <end position="170"/>
    </location>
</feature>
<dbReference type="Proteomes" id="UP000297608">
    <property type="component" value="Unassembled WGS sequence"/>
</dbReference>
<keyword evidence="2" id="KW-1003">Cell membrane</keyword>
<feature type="transmembrane region" description="Helical" evidence="6">
    <location>
        <begin position="90"/>
        <end position="113"/>
    </location>
</feature>
<feature type="transmembrane region" description="Helical" evidence="6">
    <location>
        <begin position="446"/>
        <end position="466"/>
    </location>
</feature>
<organism evidence="7 8">
    <name type="scientific">Cryobacterium algoricola</name>
    <dbReference type="NCBI Taxonomy" id="1259183"/>
    <lineage>
        <taxon>Bacteria</taxon>
        <taxon>Bacillati</taxon>
        <taxon>Actinomycetota</taxon>
        <taxon>Actinomycetes</taxon>
        <taxon>Micrococcales</taxon>
        <taxon>Microbacteriaceae</taxon>
        <taxon>Cryobacterium</taxon>
    </lineage>
</organism>
<keyword evidence="4 6" id="KW-1133">Transmembrane helix</keyword>
<dbReference type="Pfam" id="PF01943">
    <property type="entry name" value="Polysacc_synt"/>
    <property type="match status" value="1"/>
</dbReference>
<reference evidence="7 8" key="1">
    <citation type="submission" date="2019-03" db="EMBL/GenBank/DDBJ databases">
        <title>Genomics of glacier-inhabiting Cryobacterium strains.</title>
        <authorList>
            <person name="Liu Q."/>
            <person name="Xin Y.-H."/>
        </authorList>
    </citation>
    <scope>NUCLEOTIDE SEQUENCE [LARGE SCALE GENOMIC DNA]</scope>
    <source>
        <strain evidence="7 8">MDB2-B</strain>
    </source>
</reference>
<dbReference type="EMBL" id="SOFG01000017">
    <property type="protein sequence ID" value="TFB85611.1"/>
    <property type="molecule type" value="Genomic_DNA"/>
</dbReference>
<feature type="transmembrane region" description="Helical" evidence="6">
    <location>
        <begin position="335"/>
        <end position="356"/>
    </location>
</feature>
<keyword evidence="3 6" id="KW-0812">Transmembrane</keyword>
<name>A0ABY2IAZ4_9MICO</name>
<feature type="transmembrane region" description="Helical" evidence="6">
    <location>
        <begin position="217"/>
        <end position="241"/>
    </location>
</feature>
<feature type="transmembrane region" description="Helical" evidence="6">
    <location>
        <begin position="390"/>
        <end position="410"/>
    </location>
</feature>
<accession>A0ABY2IAZ4</accession>
<feature type="transmembrane region" description="Helical" evidence="6">
    <location>
        <begin position="38"/>
        <end position="59"/>
    </location>
</feature>
<comment type="subcellular location">
    <subcellularLocation>
        <location evidence="1">Cell membrane</location>
        <topology evidence="1">Multi-pass membrane protein</topology>
    </subcellularLocation>
</comment>
<dbReference type="RefSeq" id="WP_134535307.1">
    <property type="nucleotide sequence ID" value="NZ_SOFG01000017.1"/>
</dbReference>
<evidence type="ECO:0000256" key="4">
    <source>
        <dbReference type="ARBA" id="ARBA00022989"/>
    </source>
</evidence>
<dbReference type="InterPro" id="IPR002797">
    <property type="entry name" value="Polysacc_synth"/>
</dbReference>
<protein>
    <recommendedName>
        <fullName evidence="9">Polysaccharide biosynthesis protein</fullName>
    </recommendedName>
</protein>
<keyword evidence="8" id="KW-1185">Reference proteome</keyword>
<evidence type="ECO:0000256" key="2">
    <source>
        <dbReference type="ARBA" id="ARBA00022475"/>
    </source>
</evidence>
<evidence type="ECO:0000256" key="5">
    <source>
        <dbReference type="ARBA" id="ARBA00023136"/>
    </source>
</evidence>
<evidence type="ECO:0000256" key="3">
    <source>
        <dbReference type="ARBA" id="ARBA00022692"/>
    </source>
</evidence>
<dbReference type="InterPro" id="IPR050833">
    <property type="entry name" value="Poly_Biosynth_Transport"/>
</dbReference>